<dbReference type="EMBL" id="JAVAMP010000001">
    <property type="protein sequence ID" value="MDP5272649.1"/>
    <property type="molecule type" value="Genomic_DNA"/>
</dbReference>
<evidence type="ECO:0000313" key="1">
    <source>
        <dbReference type="EMBL" id="MDP5272649.1"/>
    </source>
</evidence>
<dbReference type="RefSeq" id="WP_305989960.1">
    <property type="nucleotide sequence ID" value="NZ_JAVAMP010000001.1"/>
</dbReference>
<dbReference type="Proteomes" id="UP001231941">
    <property type="component" value="Unassembled WGS sequence"/>
</dbReference>
<proteinExistence type="predicted"/>
<comment type="caution">
    <text evidence="1">The sequence shown here is derived from an EMBL/GenBank/DDBJ whole genome shotgun (WGS) entry which is preliminary data.</text>
</comment>
<keyword evidence="2" id="KW-1185">Reference proteome</keyword>
<evidence type="ECO:0000313" key="2">
    <source>
        <dbReference type="Proteomes" id="UP001231941"/>
    </source>
</evidence>
<gene>
    <name evidence="1" type="ORF">Q5Y73_00875</name>
</gene>
<name>A0ABT9ITG9_9BACL</name>
<protein>
    <recommendedName>
        <fullName evidence="3">DUF4179 domain-containing protein</fullName>
    </recommendedName>
</protein>
<accession>A0ABT9ITG9</accession>
<organism evidence="1 2">
    <name type="scientific">Chengkuizengella axinellae</name>
    <dbReference type="NCBI Taxonomy" id="3064388"/>
    <lineage>
        <taxon>Bacteria</taxon>
        <taxon>Bacillati</taxon>
        <taxon>Bacillota</taxon>
        <taxon>Bacilli</taxon>
        <taxon>Bacillales</taxon>
        <taxon>Paenibacillaceae</taxon>
        <taxon>Chengkuizengella</taxon>
    </lineage>
</organism>
<sequence>MKAKKIAATIGLSTLLIGGLLYGTLSNSSNAHSLSVNNPSSQLIDAKQEVSEDLLATVEVTRNTPDLMEVKTTQNNSVYTTQFKLVEAHTYTLISTNMWSDGEEDYGSAIVELSPDFEIEEYASLLKDTYDAIYEIDHSVRVLGDEYFKTEKYIEDLKRNDETNQAFFIYKSEHMTSNVSEDLLATVEVTSNTPDLIEVRTIQNKSEYTSQFKLMEDQTYTLFNTNVWSDGEVEESEGVKVELSPNFDVYEYAGLLQNTYDAIYEIDHSVRVLGDKYFETEKHEIDLKNNDETNQSFIKYKTEHINLVD</sequence>
<evidence type="ECO:0008006" key="3">
    <source>
        <dbReference type="Google" id="ProtNLM"/>
    </source>
</evidence>
<reference evidence="1 2" key="1">
    <citation type="submission" date="2023-08" db="EMBL/GenBank/DDBJ databases">
        <authorList>
            <person name="Park J.-S."/>
        </authorList>
    </citation>
    <scope>NUCLEOTIDE SEQUENCE [LARGE SCALE GENOMIC DNA]</scope>
    <source>
        <strain evidence="1 2">2205SS18-9</strain>
    </source>
</reference>